<keyword evidence="3" id="KW-1185">Reference proteome</keyword>
<dbReference type="GO" id="GO:0004843">
    <property type="term" value="F:cysteine-type deubiquitinase activity"/>
    <property type="evidence" value="ECO:0007669"/>
    <property type="project" value="InterPro"/>
</dbReference>
<protein>
    <recommendedName>
        <fullName evidence="1">Peptidase C19 ubiquitin carboxyl-terminal hydrolase domain-containing protein</fullName>
    </recommendedName>
</protein>
<name>A0A9N9XRI6_PHYSR</name>
<feature type="domain" description="Peptidase C19 ubiquitin carboxyl-terminal hydrolase" evidence="1">
    <location>
        <begin position="10"/>
        <end position="74"/>
    </location>
</feature>
<dbReference type="SUPFAM" id="SSF54001">
    <property type="entry name" value="Cysteine proteinases"/>
    <property type="match status" value="1"/>
</dbReference>
<dbReference type="Gene3D" id="3.90.70.10">
    <property type="entry name" value="Cysteine proteinases"/>
    <property type="match status" value="1"/>
</dbReference>
<dbReference type="InterPro" id="IPR001394">
    <property type="entry name" value="Peptidase_C19_UCH"/>
</dbReference>
<dbReference type="Proteomes" id="UP001153712">
    <property type="component" value="Chromosome 8"/>
</dbReference>
<gene>
    <name evidence="2" type="ORF">PHYEVI_LOCUS10951</name>
</gene>
<evidence type="ECO:0000259" key="1">
    <source>
        <dbReference type="Pfam" id="PF00443"/>
    </source>
</evidence>
<dbReference type="InterPro" id="IPR038765">
    <property type="entry name" value="Papain-like_cys_pep_sf"/>
</dbReference>
<dbReference type="GO" id="GO:0016579">
    <property type="term" value="P:protein deubiquitination"/>
    <property type="evidence" value="ECO:0007669"/>
    <property type="project" value="InterPro"/>
</dbReference>
<evidence type="ECO:0000313" key="2">
    <source>
        <dbReference type="EMBL" id="CAG9864700.1"/>
    </source>
</evidence>
<dbReference type="EMBL" id="OU900101">
    <property type="protein sequence ID" value="CAG9864700.1"/>
    <property type="molecule type" value="Genomic_DNA"/>
</dbReference>
<accession>A0A9N9XRI6</accession>
<sequence>MDRCTSPCIVGLNNIKANDYCNAVLQALTLVNPLRNDFSRGEENCRTSQSMYKYQEILSKLLYREVKRGFSSLSREKSDRFFCLWFLIALD</sequence>
<dbReference type="OrthoDB" id="10263353at2759"/>
<dbReference type="Pfam" id="PF00443">
    <property type="entry name" value="UCH"/>
    <property type="match status" value="1"/>
</dbReference>
<evidence type="ECO:0000313" key="3">
    <source>
        <dbReference type="Proteomes" id="UP001153712"/>
    </source>
</evidence>
<dbReference type="AlphaFoldDB" id="A0A9N9XRI6"/>
<reference evidence="2" key="1">
    <citation type="submission" date="2022-01" db="EMBL/GenBank/DDBJ databases">
        <authorList>
            <person name="King R."/>
        </authorList>
    </citation>
    <scope>NUCLEOTIDE SEQUENCE</scope>
</reference>
<organism evidence="2 3">
    <name type="scientific">Phyllotreta striolata</name>
    <name type="common">Striped flea beetle</name>
    <name type="synonym">Crioceris striolata</name>
    <dbReference type="NCBI Taxonomy" id="444603"/>
    <lineage>
        <taxon>Eukaryota</taxon>
        <taxon>Metazoa</taxon>
        <taxon>Ecdysozoa</taxon>
        <taxon>Arthropoda</taxon>
        <taxon>Hexapoda</taxon>
        <taxon>Insecta</taxon>
        <taxon>Pterygota</taxon>
        <taxon>Neoptera</taxon>
        <taxon>Endopterygota</taxon>
        <taxon>Coleoptera</taxon>
        <taxon>Polyphaga</taxon>
        <taxon>Cucujiformia</taxon>
        <taxon>Chrysomeloidea</taxon>
        <taxon>Chrysomelidae</taxon>
        <taxon>Galerucinae</taxon>
        <taxon>Alticini</taxon>
        <taxon>Phyllotreta</taxon>
    </lineage>
</organism>
<proteinExistence type="predicted"/>